<comment type="similarity">
    <text evidence="3 7">Belongs to the IspD/TarI cytidylyltransferase family. IspD subfamily.</text>
</comment>
<evidence type="ECO:0000256" key="1">
    <source>
        <dbReference type="ARBA" id="ARBA00001282"/>
    </source>
</evidence>
<dbReference type="InterPro" id="IPR050088">
    <property type="entry name" value="IspD/TarI_cytidylyltransf_bact"/>
</dbReference>
<dbReference type="GO" id="GO:0019288">
    <property type="term" value="P:isopentenyl diphosphate biosynthetic process, methylerythritol 4-phosphate pathway"/>
    <property type="evidence" value="ECO:0007669"/>
    <property type="project" value="UniProtKB-UniRule"/>
</dbReference>
<dbReference type="HAMAP" id="MF_00108">
    <property type="entry name" value="IspD"/>
    <property type="match status" value="1"/>
</dbReference>
<dbReference type="InterPro" id="IPR034683">
    <property type="entry name" value="IspD/TarI"/>
</dbReference>
<evidence type="ECO:0000256" key="5">
    <source>
        <dbReference type="ARBA" id="ARBA00022695"/>
    </source>
</evidence>
<keyword evidence="5 7" id="KW-0548">Nucleotidyltransferase</keyword>
<dbReference type="NCBIfam" id="TIGR00453">
    <property type="entry name" value="ispD"/>
    <property type="match status" value="1"/>
</dbReference>
<reference evidence="8 9" key="1">
    <citation type="submission" date="2020-04" db="EMBL/GenBank/DDBJ databases">
        <title>Sequencing and Assembly of C. fimi.</title>
        <authorList>
            <person name="Ramsey A.R."/>
        </authorList>
    </citation>
    <scope>NUCLEOTIDE SEQUENCE [LARGE SCALE GENOMIC DNA]</scope>
    <source>
        <strain evidence="8 9">SB</strain>
    </source>
</reference>
<dbReference type="AlphaFoldDB" id="A0A7Y0QII6"/>
<dbReference type="RefSeq" id="WP_169324706.1">
    <property type="nucleotide sequence ID" value="NZ_JABCJJ010000011.1"/>
</dbReference>
<feature type="site" description="Transition state stabilizer" evidence="7">
    <location>
        <position position="15"/>
    </location>
</feature>
<sequence>MTTAAILTAAGSGTRLGHVLPKALVPLAGEPLVVHAARRLASCGVVDLVVVPAPGDHLAAFESVLSAADLGVPVTVVTGGMSRQASVAAALATVPPDVDVVLVHDAARSLAPSSLAERVVQAVRAGRRAVVPGVPVPDTVVEVGPEGPTAVEDRVPGTVATAGATAELVTGNPDRSVLRSVQTPQGFDRALLDRAHAAGAHRAGDESLAATDDASLVAALGEPVHVVPGDAAAVKITTPRDLALARLLLEEHG</sequence>
<dbReference type="InterPro" id="IPR001228">
    <property type="entry name" value="IspD"/>
</dbReference>
<dbReference type="PANTHER" id="PTHR32125">
    <property type="entry name" value="2-C-METHYL-D-ERYTHRITOL 4-PHOSPHATE CYTIDYLYLTRANSFERASE, CHLOROPLASTIC"/>
    <property type="match status" value="1"/>
</dbReference>
<comment type="pathway">
    <text evidence="2 7">Isoprenoid biosynthesis; isopentenyl diphosphate biosynthesis via DXP pathway; isopentenyl diphosphate from 1-deoxy-D-xylulose 5-phosphate: step 2/6.</text>
</comment>
<evidence type="ECO:0000256" key="4">
    <source>
        <dbReference type="ARBA" id="ARBA00022679"/>
    </source>
</evidence>
<dbReference type="EC" id="2.7.7.60" evidence="7"/>
<name>A0A7Y0QII6_CELFI</name>
<keyword evidence="4 7" id="KW-0808">Transferase</keyword>
<proteinExistence type="inferred from homology"/>
<keyword evidence="6 7" id="KW-0414">Isoprene biosynthesis</keyword>
<dbReference type="SUPFAM" id="SSF53448">
    <property type="entry name" value="Nucleotide-diphospho-sugar transferases"/>
    <property type="match status" value="1"/>
</dbReference>
<dbReference type="Pfam" id="PF01128">
    <property type="entry name" value="IspD"/>
    <property type="match status" value="2"/>
</dbReference>
<feature type="site" description="Positions MEP for the nucleophilic attack" evidence="7">
    <location>
        <position position="235"/>
    </location>
</feature>
<accession>A0A7Y0QII6</accession>
<evidence type="ECO:0000313" key="9">
    <source>
        <dbReference type="Proteomes" id="UP000562124"/>
    </source>
</evidence>
<evidence type="ECO:0000256" key="7">
    <source>
        <dbReference type="HAMAP-Rule" id="MF_00108"/>
    </source>
</evidence>
<dbReference type="PROSITE" id="PS01295">
    <property type="entry name" value="ISPD"/>
    <property type="match status" value="1"/>
</dbReference>
<dbReference type="Gene3D" id="3.90.550.10">
    <property type="entry name" value="Spore Coat Polysaccharide Biosynthesis Protein SpsA, Chain A"/>
    <property type="match status" value="1"/>
</dbReference>
<dbReference type="PANTHER" id="PTHR32125:SF4">
    <property type="entry name" value="2-C-METHYL-D-ERYTHRITOL 4-PHOSPHATE CYTIDYLYLTRANSFERASE, CHLOROPLASTIC"/>
    <property type="match status" value="1"/>
</dbReference>
<keyword evidence="9" id="KW-1185">Reference proteome</keyword>
<evidence type="ECO:0000256" key="3">
    <source>
        <dbReference type="ARBA" id="ARBA00009789"/>
    </source>
</evidence>
<dbReference type="EMBL" id="JABCJJ010000011">
    <property type="protein sequence ID" value="NMR20327.1"/>
    <property type="molecule type" value="Genomic_DNA"/>
</dbReference>
<evidence type="ECO:0000256" key="6">
    <source>
        <dbReference type="ARBA" id="ARBA00023229"/>
    </source>
</evidence>
<dbReference type="InterPro" id="IPR018294">
    <property type="entry name" value="ISPD_synthase_CS"/>
</dbReference>
<evidence type="ECO:0000313" key="8">
    <source>
        <dbReference type="EMBL" id="NMR20327.1"/>
    </source>
</evidence>
<dbReference type="InterPro" id="IPR029044">
    <property type="entry name" value="Nucleotide-diphossugar_trans"/>
</dbReference>
<comment type="caution">
    <text evidence="8">The sequence shown here is derived from an EMBL/GenBank/DDBJ whole genome shotgun (WGS) entry which is preliminary data.</text>
</comment>
<dbReference type="UniPathway" id="UPA00056">
    <property type="reaction ID" value="UER00093"/>
</dbReference>
<comment type="function">
    <text evidence="7">Catalyzes the formation of 4-diphosphocytidyl-2-C-methyl-D-erythritol from CTP and 2-C-methyl-D-erythritol 4-phosphate (MEP).</text>
</comment>
<evidence type="ECO:0000256" key="2">
    <source>
        <dbReference type="ARBA" id="ARBA00004787"/>
    </source>
</evidence>
<comment type="catalytic activity">
    <reaction evidence="1 7">
        <text>2-C-methyl-D-erythritol 4-phosphate + CTP + H(+) = 4-CDP-2-C-methyl-D-erythritol + diphosphate</text>
        <dbReference type="Rhea" id="RHEA:13429"/>
        <dbReference type="ChEBI" id="CHEBI:15378"/>
        <dbReference type="ChEBI" id="CHEBI:33019"/>
        <dbReference type="ChEBI" id="CHEBI:37563"/>
        <dbReference type="ChEBI" id="CHEBI:57823"/>
        <dbReference type="ChEBI" id="CHEBI:58262"/>
        <dbReference type="EC" id="2.7.7.60"/>
    </reaction>
</comment>
<feature type="site" description="Positions MEP for the nucleophilic attack" evidence="7">
    <location>
        <position position="175"/>
    </location>
</feature>
<organism evidence="8 9">
    <name type="scientific">Cellulomonas fimi</name>
    <dbReference type="NCBI Taxonomy" id="1708"/>
    <lineage>
        <taxon>Bacteria</taxon>
        <taxon>Bacillati</taxon>
        <taxon>Actinomycetota</taxon>
        <taxon>Actinomycetes</taxon>
        <taxon>Micrococcales</taxon>
        <taxon>Cellulomonadaceae</taxon>
        <taxon>Cellulomonas</taxon>
    </lineage>
</organism>
<dbReference type="Proteomes" id="UP000562124">
    <property type="component" value="Unassembled WGS sequence"/>
</dbReference>
<gene>
    <name evidence="7 8" type="primary">ispD</name>
    <name evidence="8" type="ORF">HIR71_08885</name>
</gene>
<feature type="site" description="Transition state stabilizer" evidence="7">
    <location>
        <position position="22"/>
    </location>
</feature>
<dbReference type="GO" id="GO:0050518">
    <property type="term" value="F:2-C-methyl-D-erythritol 4-phosphate cytidylyltransferase activity"/>
    <property type="evidence" value="ECO:0007669"/>
    <property type="project" value="UniProtKB-UniRule"/>
</dbReference>
<protein>
    <recommendedName>
        <fullName evidence="7">2-C-methyl-D-erythritol 4-phosphate cytidylyltransferase</fullName>
        <ecNumber evidence="7">2.7.7.60</ecNumber>
    </recommendedName>
    <alternativeName>
        <fullName evidence="7">4-diphosphocytidyl-2C-methyl-D-erythritol synthase</fullName>
    </alternativeName>
    <alternativeName>
        <fullName evidence="7">MEP cytidylyltransferase</fullName>
        <shortName evidence="7">MCT</shortName>
    </alternativeName>
</protein>